<evidence type="ECO:0000256" key="1">
    <source>
        <dbReference type="PROSITE-ProRule" id="PRU00285"/>
    </source>
</evidence>
<reference evidence="4 5" key="1">
    <citation type="submission" date="2020-03" db="EMBL/GenBank/DDBJ databases">
        <title>Genomic Encyclopedia of Type Strains, Phase IV (KMG-IV): sequencing the most valuable type-strain genomes for metagenomic binning, comparative biology and taxonomic classification.</title>
        <authorList>
            <person name="Goeker M."/>
        </authorList>
    </citation>
    <scope>NUCLEOTIDE SEQUENCE [LARGE SCALE GENOMIC DNA]</scope>
    <source>
        <strain evidence="4 5">DSM 101599</strain>
    </source>
</reference>
<comment type="similarity">
    <text evidence="1 2">Belongs to the small heat shock protein (HSP20) family.</text>
</comment>
<dbReference type="PANTHER" id="PTHR11527">
    <property type="entry name" value="HEAT-SHOCK PROTEIN 20 FAMILY MEMBER"/>
    <property type="match status" value="1"/>
</dbReference>
<dbReference type="EMBL" id="JAASQL010000001">
    <property type="protein sequence ID" value="NIJ44773.1"/>
    <property type="molecule type" value="Genomic_DNA"/>
</dbReference>
<name>A0ABX0U7E6_9FLAO</name>
<dbReference type="InterPro" id="IPR008978">
    <property type="entry name" value="HSP20-like_chaperone"/>
</dbReference>
<dbReference type="PROSITE" id="PS01031">
    <property type="entry name" value="SHSP"/>
    <property type="match status" value="1"/>
</dbReference>
<evidence type="ECO:0000256" key="2">
    <source>
        <dbReference type="RuleBase" id="RU003616"/>
    </source>
</evidence>
<keyword evidence="5" id="KW-1185">Reference proteome</keyword>
<dbReference type="InterPro" id="IPR002068">
    <property type="entry name" value="A-crystallin/Hsp20_dom"/>
</dbReference>
<comment type="caution">
    <text evidence="4">The sequence shown here is derived from an EMBL/GenBank/DDBJ whole genome shotgun (WGS) entry which is preliminary data.</text>
</comment>
<proteinExistence type="inferred from homology"/>
<dbReference type="SUPFAM" id="SSF49764">
    <property type="entry name" value="HSP20-like chaperones"/>
    <property type="match status" value="1"/>
</dbReference>
<dbReference type="Proteomes" id="UP000745859">
    <property type="component" value="Unassembled WGS sequence"/>
</dbReference>
<evidence type="ECO:0000313" key="5">
    <source>
        <dbReference type="Proteomes" id="UP000745859"/>
    </source>
</evidence>
<feature type="domain" description="SHSP" evidence="3">
    <location>
        <begin position="18"/>
        <end position="127"/>
    </location>
</feature>
<gene>
    <name evidence="4" type="ORF">FHR24_001212</name>
</gene>
<dbReference type="CDD" id="cd06464">
    <property type="entry name" value="ACD_sHsps-like"/>
    <property type="match status" value="1"/>
</dbReference>
<dbReference type="InterPro" id="IPR031107">
    <property type="entry name" value="Small_HSP"/>
</dbReference>
<protein>
    <submittedName>
        <fullName evidence="4">HSP20 family protein</fullName>
    </submittedName>
</protein>
<dbReference type="Pfam" id="PF00011">
    <property type="entry name" value="HSP20"/>
    <property type="match status" value="1"/>
</dbReference>
<dbReference type="RefSeq" id="WP_208412289.1">
    <property type="nucleotide sequence ID" value="NZ_JAASQL010000001.1"/>
</dbReference>
<evidence type="ECO:0000313" key="4">
    <source>
        <dbReference type="EMBL" id="NIJ44773.1"/>
    </source>
</evidence>
<dbReference type="Gene3D" id="2.60.40.790">
    <property type="match status" value="1"/>
</dbReference>
<sequence>MFDRFLNDDVLNSPNKHFSKTSTTIPLVNVSENNDEFSIEMAIPGCKKEDFKIEVNNGVLTISSEKKETTENTQNQNYTFKEYSYQSFSRSFTLSDAIDSYTDGVLKIAIPKKEEAKPKSIKVIDVK</sequence>
<accession>A0ABX0U7E6</accession>
<organism evidence="4 5">
    <name type="scientific">Wenyingzhuangia heitensis</name>
    <dbReference type="NCBI Taxonomy" id="1487859"/>
    <lineage>
        <taxon>Bacteria</taxon>
        <taxon>Pseudomonadati</taxon>
        <taxon>Bacteroidota</taxon>
        <taxon>Flavobacteriia</taxon>
        <taxon>Flavobacteriales</taxon>
        <taxon>Flavobacteriaceae</taxon>
        <taxon>Wenyingzhuangia</taxon>
    </lineage>
</organism>
<evidence type="ECO:0000259" key="3">
    <source>
        <dbReference type="PROSITE" id="PS01031"/>
    </source>
</evidence>